<proteinExistence type="predicted"/>
<feature type="compositionally biased region" description="Basic and acidic residues" evidence="1">
    <location>
        <begin position="282"/>
        <end position="296"/>
    </location>
</feature>
<feature type="compositionally biased region" description="Low complexity" evidence="1">
    <location>
        <begin position="342"/>
        <end position="351"/>
    </location>
</feature>
<evidence type="ECO:0008006" key="4">
    <source>
        <dbReference type="Google" id="ProtNLM"/>
    </source>
</evidence>
<dbReference type="GO" id="GO:0031490">
    <property type="term" value="F:chromatin DNA binding"/>
    <property type="evidence" value="ECO:0007669"/>
    <property type="project" value="TreeGrafter"/>
</dbReference>
<organism evidence="2 3">
    <name type="scientific">Puccinia sorghi</name>
    <dbReference type="NCBI Taxonomy" id="27349"/>
    <lineage>
        <taxon>Eukaryota</taxon>
        <taxon>Fungi</taxon>
        <taxon>Dikarya</taxon>
        <taxon>Basidiomycota</taxon>
        <taxon>Pucciniomycotina</taxon>
        <taxon>Pucciniomycetes</taxon>
        <taxon>Pucciniales</taxon>
        <taxon>Pucciniaceae</taxon>
        <taxon>Puccinia</taxon>
    </lineage>
</organism>
<dbReference type="VEuPathDB" id="FungiDB:VP01_218g9"/>
<dbReference type="EMBL" id="LAVV01007047">
    <property type="protein sequence ID" value="KNZ57311.1"/>
    <property type="molecule type" value="Genomic_DNA"/>
</dbReference>
<dbReference type="GO" id="GO:0005634">
    <property type="term" value="C:nucleus"/>
    <property type="evidence" value="ECO:0007669"/>
    <property type="project" value="TreeGrafter"/>
</dbReference>
<accession>A0A0L6V936</accession>
<name>A0A0L6V936_9BASI</name>
<evidence type="ECO:0000313" key="2">
    <source>
        <dbReference type="EMBL" id="KNZ57311.1"/>
    </source>
</evidence>
<dbReference type="Proteomes" id="UP000037035">
    <property type="component" value="Unassembled WGS sequence"/>
</dbReference>
<gene>
    <name evidence="2" type="ORF">VP01_218g9</name>
</gene>
<feature type="compositionally biased region" description="Pro residues" evidence="1">
    <location>
        <begin position="327"/>
        <end position="339"/>
    </location>
</feature>
<sequence>MALNCSMITPNNLPVPLPGEKIFMSVKAVTIYLNPTTTGAGTTSEAAPLSPTAPSTLPVAAPAASHDAKQKGKLSLSGMLSAISLVPGSSDDGSAHGTIYVTNQRILFIADDASASLIQTDPPSSTDPTPSLPPIKTLTIPLRNSFDGRFIQPWLSANYHLSTFIPVPNGNLQHLSASNPAHDSNIAQDSFTLKIIFNEGHGFEFTEALEEVKNIMYQSESQRSAELEELPEATAFFIPATYSPPMADPIPLATPSSFVGCPMQQGQQQGQDETAGNGGEDEGGRPAMDDYLSRRRETLPEADLLLAASVVTEEERLQEQQVLSNLPPLPNILPPPDHPPSADDAPPGYEP</sequence>
<feature type="region of interest" description="Disordered" evidence="1">
    <location>
        <begin position="39"/>
        <end position="59"/>
    </location>
</feature>
<reference evidence="2 3" key="1">
    <citation type="submission" date="2015-08" db="EMBL/GenBank/DDBJ databases">
        <title>Next Generation Sequencing and Analysis of the Genome of Puccinia sorghi L Schw, the Causal Agent of Maize Common Rust.</title>
        <authorList>
            <person name="Rochi L."/>
            <person name="Burguener G."/>
            <person name="Darino M."/>
            <person name="Turjanski A."/>
            <person name="Kreff E."/>
            <person name="Dieguez M.J."/>
            <person name="Sacco F."/>
        </authorList>
    </citation>
    <scope>NUCLEOTIDE SEQUENCE [LARGE SCALE GENOMIC DNA]</scope>
    <source>
        <strain evidence="2 3">RO10H11247</strain>
    </source>
</reference>
<feature type="region of interest" description="Disordered" evidence="1">
    <location>
        <begin position="314"/>
        <end position="351"/>
    </location>
</feature>
<comment type="caution">
    <text evidence="2">The sequence shown here is derived from an EMBL/GenBank/DDBJ whole genome shotgun (WGS) entry which is preliminary data.</text>
</comment>
<feature type="region of interest" description="Disordered" evidence="1">
    <location>
        <begin position="255"/>
        <end position="296"/>
    </location>
</feature>
<dbReference type="InterPro" id="IPR044852">
    <property type="entry name" value="WBP2-like"/>
</dbReference>
<evidence type="ECO:0000313" key="3">
    <source>
        <dbReference type="Proteomes" id="UP000037035"/>
    </source>
</evidence>
<dbReference type="GO" id="GO:0003713">
    <property type="term" value="F:transcription coactivator activity"/>
    <property type="evidence" value="ECO:0007669"/>
    <property type="project" value="InterPro"/>
</dbReference>
<dbReference type="PANTHER" id="PTHR31606">
    <property type="entry name" value="WW DOMAIN BINDING PROTEIN 2, ISOFORM E"/>
    <property type="match status" value="1"/>
</dbReference>
<dbReference type="AlphaFoldDB" id="A0A0L6V936"/>
<dbReference type="PANTHER" id="PTHR31606:SF1">
    <property type="entry name" value="WW DOMAIN BINDING PROTEIN 2, ISOFORM E"/>
    <property type="match status" value="1"/>
</dbReference>
<keyword evidence="3" id="KW-1185">Reference proteome</keyword>
<protein>
    <recommendedName>
        <fullName evidence="4">GRAM domain-containing protein</fullName>
    </recommendedName>
</protein>
<evidence type="ECO:0000256" key="1">
    <source>
        <dbReference type="SAM" id="MobiDB-lite"/>
    </source>
</evidence>
<dbReference type="OrthoDB" id="1259151at2759"/>
<dbReference type="STRING" id="27349.A0A0L6V936"/>